<evidence type="ECO:0000313" key="2">
    <source>
        <dbReference type="Proteomes" id="UP000215086"/>
    </source>
</evidence>
<dbReference type="EMBL" id="CP018477">
    <property type="protein sequence ID" value="ASV76796.1"/>
    <property type="molecule type" value="Genomic_DNA"/>
</dbReference>
<evidence type="ECO:0000313" key="1">
    <source>
        <dbReference type="EMBL" id="ASV76796.1"/>
    </source>
</evidence>
<gene>
    <name evidence="1" type="ORF">THTE_4195</name>
</gene>
<protein>
    <submittedName>
        <fullName evidence="1">Uncharacterized protein</fullName>
    </submittedName>
</protein>
<accession>A0A286RLG4</accession>
<dbReference type="AlphaFoldDB" id="A0A286RLG4"/>
<dbReference type="KEGG" id="ttf:THTE_4195"/>
<proteinExistence type="predicted"/>
<dbReference type="Proteomes" id="UP000215086">
    <property type="component" value="Chromosome"/>
</dbReference>
<name>A0A286RLG4_9BACT</name>
<sequence>MHSLKPGNIFLLRRIGALHGVFTQDGELHGRSLKFTAVNHR</sequence>
<organism evidence="1 2">
    <name type="scientific">Thermogutta terrifontis</name>
    <dbReference type="NCBI Taxonomy" id="1331910"/>
    <lineage>
        <taxon>Bacteria</taxon>
        <taxon>Pseudomonadati</taxon>
        <taxon>Planctomycetota</taxon>
        <taxon>Planctomycetia</taxon>
        <taxon>Pirellulales</taxon>
        <taxon>Thermoguttaceae</taxon>
        <taxon>Thermogutta</taxon>
    </lineage>
</organism>
<keyword evidence="2" id="KW-1185">Reference proteome</keyword>
<reference evidence="1 2" key="1">
    <citation type="journal article" name="Front. Microbiol.">
        <title>Sugar Metabolism of the First Thermophilic Planctomycete Thermogutta terrifontis: Comparative Genomic and Transcriptomic Approaches.</title>
        <authorList>
            <person name="Elcheninov A.G."/>
            <person name="Menzel P."/>
            <person name="Gudbergsdottir S.R."/>
            <person name="Slesarev A.I."/>
            <person name="Kadnikov V.V."/>
            <person name="Krogh A."/>
            <person name="Bonch-Osmolovskaya E.A."/>
            <person name="Peng X."/>
            <person name="Kublanov I.V."/>
        </authorList>
    </citation>
    <scope>NUCLEOTIDE SEQUENCE [LARGE SCALE GENOMIC DNA]</scope>
    <source>
        <strain evidence="1 2">R1</strain>
    </source>
</reference>